<dbReference type="GO" id="GO:0016829">
    <property type="term" value="F:lyase activity"/>
    <property type="evidence" value="ECO:0007669"/>
    <property type="project" value="UniProtKB-KW"/>
</dbReference>
<dbReference type="InterPro" id="IPR029069">
    <property type="entry name" value="HotDog_dom_sf"/>
</dbReference>
<dbReference type="Proteomes" id="UP000006872">
    <property type="component" value="Chromosome"/>
</dbReference>
<dbReference type="Gene3D" id="3.10.129.10">
    <property type="entry name" value="Hotdog Thioesterase"/>
    <property type="match status" value="1"/>
</dbReference>
<reference evidence="3" key="1">
    <citation type="submission" date="2010-10" db="EMBL/GenBank/DDBJ databases">
        <title>Complete sequence of Enterobacter cloacae SCF1.</title>
        <authorList>
            <consortium name="US DOE Joint Genome Institute"/>
            <person name="Lucas S."/>
            <person name="Copeland A."/>
            <person name="Lapidus A."/>
            <person name="Cheng J.-F."/>
            <person name="Bruce D."/>
            <person name="Goodwin L."/>
            <person name="Pitluck S."/>
            <person name="Davenport K."/>
            <person name="Detter J.C."/>
            <person name="Han C."/>
            <person name="Tapia R."/>
            <person name="Land M."/>
            <person name="Hauser L."/>
            <person name="Chang Y.-J."/>
            <person name="Jeffries C."/>
            <person name="Kyrpides N."/>
            <person name="Ivanova N."/>
            <person name="Mikhailova N."/>
            <person name="DeAngelis K."/>
            <person name="Arkin A.P."/>
            <person name="Chivian D."/>
            <person name="Edwards B."/>
            <person name="Woo H."/>
            <person name="Hazen T.C."/>
            <person name="Woyke T."/>
        </authorList>
    </citation>
    <scope>NUCLEOTIDE SEQUENCE [LARGE SCALE GENOMIC DNA]</scope>
    <source>
        <strain evidence="3">SCF1</strain>
    </source>
</reference>
<dbReference type="HOGENOM" id="CLU_078912_1_2_6"/>
<dbReference type="PANTHER" id="PTHR30272:SF1">
    <property type="entry name" value="3-HYDROXYACYL-[ACYL-CARRIER-PROTEIN] DEHYDRATASE"/>
    <property type="match status" value="1"/>
</dbReference>
<sequence length="146" mass="16005">MTEHSEGPMLPHRHPFLFIDRVISTPEEHARGQLRALKCVTVSDEMFSDGVSFVFPSVLLPEALAQAGGLLVARQQNAGTGDMSGMLTGIRRARFRGAARPGDRLLLTVRIIRRRGELVFLSGEALLQGQCLCRATFSCAILNSEK</sequence>
<gene>
    <name evidence="2" type="ordered locus">Entcl_2818</name>
</gene>
<organism evidence="2 3">
    <name type="scientific">Enterobacter lignolyticus (strain SCF1)</name>
    <dbReference type="NCBI Taxonomy" id="701347"/>
    <lineage>
        <taxon>Bacteria</taxon>
        <taxon>Pseudomonadati</taxon>
        <taxon>Pseudomonadota</taxon>
        <taxon>Gammaproteobacteria</taxon>
        <taxon>Enterobacterales</taxon>
        <taxon>Enterobacteriaceae</taxon>
        <taxon>Pluralibacter</taxon>
    </lineage>
</organism>
<reference evidence="2 3" key="2">
    <citation type="journal article" date="2011" name="Stand. Genomic Sci.">
        <title>Complete genome sequence of 'Enterobacter lignolyticus' SCF1.</title>
        <authorList>
            <person name="Deangelis K.M."/>
            <person name="D'Haeseleer P."/>
            <person name="Chivian D."/>
            <person name="Fortney J.L."/>
            <person name="Khudyakov J."/>
            <person name="Simmons B."/>
            <person name="Woo H."/>
            <person name="Arkin A.P."/>
            <person name="Davenport K.W."/>
            <person name="Goodwin L."/>
            <person name="Chen A."/>
            <person name="Ivanova N."/>
            <person name="Kyrpides N.C."/>
            <person name="Mavromatis K."/>
            <person name="Woyke T."/>
            <person name="Hazen T.C."/>
        </authorList>
    </citation>
    <scope>NUCLEOTIDE SEQUENCE [LARGE SCALE GENOMIC DNA]</scope>
    <source>
        <strain evidence="2 3">SCF1</strain>
    </source>
</reference>
<accession>E3GD47</accession>
<dbReference type="eggNOG" id="COG0764">
    <property type="taxonomic scope" value="Bacteria"/>
</dbReference>
<name>E3GD47_ENTLS</name>
<dbReference type="PANTHER" id="PTHR30272">
    <property type="entry name" value="3-HYDROXYACYL-[ACYL-CARRIER-PROTEIN] DEHYDRATASE"/>
    <property type="match status" value="1"/>
</dbReference>
<evidence type="ECO:0000256" key="1">
    <source>
        <dbReference type="ARBA" id="ARBA00023239"/>
    </source>
</evidence>
<evidence type="ECO:0000313" key="3">
    <source>
        <dbReference type="Proteomes" id="UP000006872"/>
    </source>
</evidence>
<dbReference type="KEGG" id="esc:Entcl_2818"/>
<dbReference type="Pfam" id="PF07977">
    <property type="entry name" value="FabA"/>
    <property type="match status" value="1"/>
</dbReference>
<dbReference type="EMBL" id="CP002272">
    <property type="protein sequence ID" value="ADO49066.1"/>
    <property type="molecule type" value="Genomic_DNA"/>
</dbReference>
<dbReference type="SUPFAM" id="SSF54637">
    <property type="entry name" value="Thioesterase/thiol ester dehydrase-isomerase"/>
    <property type="match status" value="1"/>
</dbReference>
<keyword evidence="1" id="KW-0456">Lyase</keyword>
<dbReference type="AlphaFoldDB" id="E3GD47"/>
<dbReference type="RefSeq" id="WP_013366799.1">
    <property type="nucleotide sequence ID" value="NC_014618.1"/>
</dbReference>
<dbReference type="InterPro" id="IPR013114">
    <property type="entry name" value="FabA_FabZ"/>
</dbReference>
<proteinExistence type="predicted"/>
<dbReference type="STRING" id="701347.Entcl_2818"/>
<protein>
    <submittedName>
        <fullName evidence="2">Beta-hydroxyacyl-(Acyl-carrier-protein) dehydratase FabA/FabZ</fullName>
    </submittedName>
</protein>
<evidence type="ECO:0000313" key="2">
    <source>
        <dbReference type="EMBL" id="ADO49066.1"/>
    </source>
</evidence>
<keyword evidence="3" id="KW-1185">Reference proteome</keyword>